<dbReference type="SUPFAM" id="SSF55486">
    <property type="entry name" value="Metalloproteases ('zincins'), catalytic domain"/>
    <property type="match status" value="1"/>
</dbReference>
<dbReference type="Gene3D" id="3.40.390.10">
    <property type="entry name" value="Collagenase (Catalytic Domain)"/>
    <property type="match status" value="1"/>
</dbReference>
<keyword evidence="1" id="KW-0732">Signal</keyword>
<reference evidence="4" key="2">
    <citation type="submission" date="2020-09" db="EMBL/GenBank/DDBJ databases">
        <authorList>
            <person name="Sun Q."/>
            <person name="Kim S."/>
        </authorList>
    </citation>
    <scope>NUCLEOTIDE SEQUENCE</scope>
    <source>
        <strain evidence="4">KCTC 23224</strain>
    </source>
</reference>
<feature type="domain" description="DUF5117" evidence="3">
    <location>
        <begin position="78"/>
        <end position="270"/>
    </location>
</feature>
<dbReference type="EMBL" id="BMYF01000001">
    <property type="protein sequence ID" value="GHB24879.1"/>
    <property type="molecule type" value="Genomic_DNA"/>
</dbReference>
<protein>
    <recommendedName>
        <fullName evidence="6">Peptidase</fullName>
    </recommendedName>
</protein>
<evidence type="ECO:0008006" key="6">
    <source>
        <dbReference type="Google" id="ProtNLM"/>
    </source>
</evidence>
<comment type="caution">
    <text evidence="4">The sequence shown here is derived from an EMBL/GenBank/DDBJ whole genome shotgun (WGS) entry which is preliminary data.</text>
</comment>
<feature type="domain" description="EcxA zinc-binding" evidence="2">
    <location>
        <begin position="396"/>
        <end position="704"/>
    </location>
</feature>
<name>A0A8J3CTG4_9BACT</name>
<organism evidence="4 5">
    <name type="scientific">Mongoliitalea lutea</name>
    <dbReference type="NCBI Taxonomy" id="849756"/>
    <lineage>
        <taxon>Bacteria</taxon>
        <taxon>Pseudomonadati</taxon>
        <taxon>Bacteroidota</taxon>
        <taxon>Cytophagia</taxon>
        <taxon>Cytophagales</taxon>
        <taxon>Cyclobacteriaceae</taxon>
        <taxon>Mongoliitalea</taxon>
    </lineage>
</organism>
<dbReference type="PANTHER" id="PTHR38478">
    <property type="entry name" value="PEPTIDASE M1A AND M12B"/>
    <property type="match status" value="1"/>
</dbReference>
<dbReference type="Pfam" id="PF16313">
    <property type="entry name" value="DUF4953"/>
    <property type="match status" value="1"/>
</dbReference>
<feature type="chain" id="PRO_5035200061" description="Peptidase" evidence="1">
    <location>
        <begin position="22"/>
        <end position="823"/>
    </location>
</feature>
<dbReference type="AlphaFoldDB" id="A0A8J3CTG4"/>
<dbReference type="InterPro" id="IPR024079">
    <property type="entry name" value="MetalloPept_cat_dom_sf"/>
</dbReference>
<keyword evidence="5" id="KW-1185">Reference proteome</keyword>
<evidence type="ECO:0000313" key="5">
    <source>
        <dbReference type="Proteomes" id="UP000642809"/>
    </source>
</evidence>
<dbReference type="InterPro" id="IPR034032">
    <property type="entry name" value="Zn_MMP-like_bac"/>
</dbReference>
<evidence type="ECO:0000256" key="1">
    <source>
        <dbReference type="SAM" id="SignalP"/>
    </source>
</evidence>
<dbReference type="GO" id="GO:0008237">
    <property type="term" value="F:metallopeptidase activity"/>
    <property type="evidence" value="ECO:0007669"/>
    <property type="project" value="InterPro"/>
</dbReference>
<accession>A0A8J3CTG4</accession>
<dbReference type="PANTHER" id="PTHR38478:SF1">
    <property type="entry name" value="ZINC DEPENDENT METALLOPROTEASE DOMAIN LIPOPROTEIN"/>
    <property type="match status" value="1"/>
</dbReference>
<evidence type="ECO:0000259" key="3">
    <source>
        <dbReference type="Pfam" id="PF17148"/>
    </source>
</evidence>
<dbReference type="InterPro" id="IPR032534">
    <property type="entry name" value="EcxA_zinc-bd"/>
</dbReference>
<reference evidence="4" key="1">
    <citation type="journal article" date="2014" name="Int. J. Syst. Evol. Microbiol.">
        <title>Complete genome sequence of Corynebacterium casei LMG S-19264T (=DSM 44701T), isolated from a smear-ripened cheese.</title>
        <authorList>
            <consortium name="US DOE Joint Genome Institute (JGI-PGF)"/>
            <person name="Walter F."/>
            <person name="Albersmeier A."/>
            <person name="Kalinowski J."/>
            <person name="Ruckert C."/>
        </authorList>
    </citation>
    <scope>NUCLEOTIDE SEQUENCE</scope>
    <source>
        <strain evidence="4">KCTC 23224</strain>
    </source>
</reference>
<dbReference type="InterPro" id="IPR033413">
    <property type="entry name" value="DUF5117"/>
</dbReference>
<evidence type="ECO:0000313" key="4">
    <source>
        <dbReference type="EMBL" id="GHB24879.1"/>
    </source>
</evidence>
<evidence type="ECO:0000259" key="2">
    <source>
        <dbReference type="Pfam" id="PF16313"/>
    </source>
</evidence>
<sequence length="823" mass="93066">MRTISLICLSFLCITFISLQAQTLDLSKLEKKEGFYNFYLDDSKGKIYLEVDRLEDEFLYVNSMPAGVGSNDIGLDRGQLGRTRIVEFRKAGNKILLFHKNYDFRAFSDNPAEVKSVKDAFAESVLWGFDIAQESNGKFIVDATAFYLQDAHQVAEKLGNSRQGAYRLDNSRSAIYSDMTKNFPKNTEVEAIITVTGTPAGGYIRSVTPSPEAVTVRQRHSFIELPDDGYQPRVFDPRSGYFHISYMDFTSPIGDMMTKKYISRHRLEKKDPTAAVSEPIKPIVYYLDRGTPEPVRSALLEGGNWWAEAFEAAGFKDAYRVELAPEGMDPMDVRYNVIQWVHRSTRGWSYGSSVRDPRTGEIIKGHVTLGSLRVRQDYLIAQGLLQPFEDGKPANPAMLEMALARLRQLSAHEIGHTIGLAHAYASSPTNRASVMDYPYPLIQQKEDGSIDLSNAYDDKIGDWDKWAVRYGYETVPAGQSEEAHLKKLLEDTYAAGHTFISDTDSRHPSGSHPTAHLWDNGESASDELVRLLRIRNDRLKTFGLNTIQDGQPEALMEEALVPLFLMHRYQVEAVSKLLGGLDYTYKVKGDNQRIQSRLDATMQDRALSSLLLTIRPENLMVPTHILDRIPPRPMGYGRNRETFPSRNGLNFDPLAPAENIVDMVFSFLFEVGRANRLHQQAMMDKSLPSFSTVLGKTMEQVFDNSFSEDYRGEIKVMTENKLIDHLIALANHPQATVSVRATVRNQLKNLVRNNDLGSQNIYRTMFRNRQLSTQTPRQVIDQYLADKILNYLELPEKLSIPAELSIPDGAPIGTDEIYCDFEQ</sequence>
<dbReference type="Pfam" id="PF17148">
    <property type="entry name" value="DUF5117"/>
    <property type="match status" value="1"/>
</dbReference>
<feature type="signal peptide" evidence="1">
    <location>
        <begin position="1"/>
        <end position="21"/>
    </location>
</feature>
<gene>
    <name evidence="4" type="ORF">GCM10008106_02040</name>
</gene>
<dbReference type="CDD" id="cd04276">
    <property type="entry name" value="ZnMc_MMP_like_2"/>
    <property type="match status" value="1"/>
</dbReference>
<dbReference type="RefSeq" id="WP_189578516.1">
    <property type="nucleotide sequence ID" value="NZ_BMYF01000001.1"/>
</dbReference>
<proteinExistence type="predicted"/>
<dbReference type="Proteomes" id="UP000642809">
    <property type="component" value="Unassembled WGS sequence"/>
</dbReference>